<dbReference type="SUPFAM" id="SSF53300">
    <property type="entry name" value="vWA-like"/>
    <property type="match status" value="1"/>
</dbReference>
<dbReference type="EMBL" id="JAUKPO010000002">
    <property type="protein sequence ID" value="MDO1445687.1"/>
    <property type="molecule type" value="Genomic_DNA"/>
</dbReference>
<proteinExistence type="predicted"/>
<name>A0ABT8R0R3_9BACT</name>
<dbReference type="InterPro" id="IPR036465">
    <property type="entry name" value="vWFA_dom_sf"/>
</dbReference>
<reference evidence="2" key="1">
    <citation type="submission" date="2023-07" db="EMBL/GenBank/DDBJ databases">
        <title>The genome sequence of Rhodocytophaga aerolata KACC 12507.</title>
        <authorList>
            <person name="Zhang X."/>
        </authorList>
    </citation>
    <scope>NUCLEOTIDE SEQUENCE</scope>
    <source>
        <strain evidence="2">KACC 12507</strain>
    </source>
</reference>
<gene>
    <name evidence="2" type="ORF">Q0590_05470</name>
</gene>
<dbReference type="SMART" id="SM00327">
    <property type="entry name" value="VWA"/>
    <property type="match status" value="1"/>
</dbReference>
<comment type="caution">
    <text evidence="2">The sequence shown here is derived from an EMBL/GenBank/DDBJ whole genome shotgun (WGS) entry which is preliminary data.</text>
</comment>
<organism evidence="2 3">
    <name type="scientific">Rhodocytophaga aerolata</name>
    <dbReference type="NCBI Taxonomy" id="455078"/>
    <lineage>
        <taxon>Bacteria</taxon>
        <taxon>Pseudomonadati</taxon>
        <taxon>Bacteroidota</taxon>
        <taxon>Cytophagia</taxon>
        <taxon>Cytophagales</taxon>
        <taxon>Rhodocytophagaceae</taxon>
        <taxon>Rhodocytophaga</taxon>
    </lineage>
</organism>
<keyword evidence="3" id="KW-1185">Reference proteome</keyword>
<dbReference type="CDD" id="cd00198">
    <property type="entry name" value="vWFA"/>
    <property type="match status" value="1"/>
</dbReference>
<dbReference type="PANTHER" id="PTHR39338">
    <property type="entry name" value="BLL5662 PROTEIN-RELATED"/>
    <property type="match status" value="1"/>
</dbReference>
<dbReference type="Pfam" id="PF05762">
    <property type="entry name" value="VWA_CoxE"/>
    <property type="match status" value="1"/>
</dbReference>
<accession>A0ABT8R0R3</accession>
<dbReference type="InterPro" id="IPR008912">
    <property type="entry name" value="Uncharacterised_CoxE"/>
</dbReference>
<evidence type="ECO:0000313" key="3">
    <source>
        <dbReference type="Proteomes" id="UP001168528"/>
    </source>
</evidence>
<dbReference type="PANTHER" id="PTHR39338:SF6">
    <property type="entry name" value="BLL5662 PROTEIN"/>
    <property type="match status" value="1"/>
</dbReference>
<feature type="domain" description="VWFA" evidence="1">
    <location>
        <begin position="202"/>
        <end position="374"/>
    </location>
</feature>
<dbReference type="InterPro" id="IPR002035">
    <property type="entry name" value="VWF_A"/>
</dbReference>
<protein>
    <submittedName>
        <fullName evidence="2">VWA domain-containing protein</fullName>
    </submittedName>
</protein>
<dbReference type="Proteomes" id="UP001168528">
    <property type="component" value="Unassembled WGS sequence"/>
</dbReference>
<dbReference type="RefSeq" id="WP_302036488.1">
    <property type="nucleotide sequence ID" value="NZ_JAUKPO010000002.1"/>
</dbReference>
<dbReference type="Gene3D" id="3.40.50.410">
    <property type="entry name" value="von Willebrand factor, type A domain"/>
    <property type="match status" value="1"/>
</dbReference>
<sequence length="375" mass="43203">MITRHTSLSRNIVHFCRFLRQKGFALGVEEETLALTSLTYIDYSNRDVFRIALKAVLCRSQLQLQEFDELFTHYWKEIDKALDSKVQTKAKPSLKPGVNEASFKALKSWLNGNKHEEEEQTASYSFQESFSRQDFSKVPADELQEMMRIIKALSRRLAAQANRRYEKTIKQTQPDLRRTLRKNMRLGGELLKIAFKKPKKNRIKLVILCDVSKSMELYSAFLLQFMYSFSQVYSRIETFAFSTSLQHLTPLLKKTDFAQALQTLSVQPTSWSGGTRIGESLHTFVTHYAQRLLNKQTIVIILSDGWDTGDVKLVQESMETIHARARKIIWLNPLAGYTAYKPQVAGMQAALPYIDVLAPVHNAESLQKLSQWLRL</sequence>
<evidence type="ECO:0000259" key="1">
    <source>
        <dbReference type="SMART" id="SM00327"/>
    </source>
</evidence>
<dbReference type="InterPro" id="IPR011195">
    <property type="entry name" value="UCP010256"/>
</dbReference>
<evidence type="ECO:0000313" key="2">
    <source>
        <dbReference type="EMBL" id="MDO1445687.1"/>
    </source>
</evidence>
<dbReference type="PIRSF" id="PIRSF010256">
    <property type="entry name" value="CoxE_vWa"/>
    <property type="match status" value="1"/>
</dbReference>